<feature type="region of interest" description="Disordered" evidence="1">
    <location>
        <begin position="96"/>
        <end position="187"/>
    </location>
</feature>
<protein>
    <submittedName>
        <fullName evidence="2">Uncharacterized protein</fullName>
    </submittedName>
</protein>
<feature type="compositionally biased region" description="Low complexity" evidence="1">
    <location>
        <begin position="136"/>
        <end position="150"/>
    </location>
</feature>
<feature type="compositionally biased region" description="Low complexity" evidence="1">
    <location>
        <begin position="100"/>
        <end position="114"/>
    </location>
</feature>
<evidence type="ECO:0000313" key="3">
    <source>
        <dbReference type="Proteomes" id="UP001620645"/>
    </source>
</evidence>
<sequence>MIGIFICAQFVWSLPTVLRLLRRDICATAKQKQTLAQLSKISTCAADNCASILCLPSKNGHRDWTPTVDNPTVDNPTVGQSDSWTIRQWTIRQLDNPTVGQSDSGQSDSGQSDSWTIRQLDNPTVDNPTVDNPTVGQSDSGQSDSGQSDSWTIRQLDNPTVDNPTVDNPTVGQSDSEDNSTEVDNPTRSDHCRIVHFCRIVLTVGLSTSVELSSLSDCPLSKNNILRNVLPLLDWMSSMSGFLSVDLFNRSPPWLNSVFMHNGLTARSATIDSVSPALLRELINALPASCSSSVSKTFVWMPRQHNESEN</sequence>
<reference evidence="2 3" key="1">
    <citation type="submission" date="2024-10" db="EMBL/GenBank/DDBJ databases">
        <authorList>
            <person name="Kim D."/>
        </authorList>
    </citation>
    <scope>NUCLEOTIDE SEQUENCE [LARGE SCALE GENOMIC DNA]</scope>
    <source>
        <strain evidence="2">Taebaek</strain>
    </source>
</reference>
<proteinExistence type="predicted"/>
<keyword evidence="3" id="KW-1185">Reference proteome</keyword>
<comment type="caution">
    <text evidence="2">The sequence shown here is derived from an EMBL/GenBank/DDBJ whole genome shotgun (WGS) entry which is preliminary data.</text>
</comment>
<evidence type="ECO:0000313" key="2">
    <source>
        <dbReference type="EMBL" id="KAL3086467.1"/>
    </source>
</evidence>
<dbReference type="AlphaFoldDB" id="A0ABD2J7B1"/>
<name>A0ABD2J7B1_HETSC</name>
<feature type="compositionally biased region" description="Polar residues" evidence="1">
    <location>
        <begin position="115"/>
        <end position="135"/>
    </location>
</feature>
<evidence type="ECO:0000256" key="1">
    <source>
        <dbReference type="SAM" id="MobiDB-lite"/>
    </source>
</evidence>
<dbReference type="Proteomes" id="UP001620645">
    <property type="component" value="Unassembled WGS sequence"/>
</dbReference>
<accession>A0ABD2J7B1</accession>
<feature type="compositionally biased region" description="Polar residues" evidence="1">
    <location>
        <begin position="151"/>
        <end position="174"/>
    </location>
</feature>
<organism evidence="2 3">
    <name type="scientific">Heterodera schachtii</name>
    <name type="common">Sugarbeet cyst nematode worm</name>
    <name type="synonym">Tylenchus schachtii</name>
    <dbReference type="NCBI Taxonomy" id="97005"/>
    <lineage>
        <taxon>Eukaryota</taxon>
        <taxon>Metazoa</taxon>
        <taxon>Ecdysozoa</taxon>
        <taxon>Nematoda</taxon>
        <taxon>Chromadorea</taxon>
        <taxon>Rhabditida</taxon>
        <taxon>Tylenchina</taxon>
        <taxon>Tylenchomorpha</taxon>
        <taxon>Tylenchoidea</taxon>
        <taxon>Heteroderidae</taxon>
        <taxon>Heteroderinae</taxon>
        <taxon>Heterodera</taxon>
    </lineage>
</organism>
<dbReference type="EMBL" id="JBICCN010000201">
    <property type="protein sequence ID" value="KAL3086467.1"/>
    <property type="molecule type" value="Genomic_DNA"/>
</dbReference>
<gene>
    <name evidence="2" type="ORF">niasHS_008336</name>
</gene>